<accession>X0VPH2</accession>
<protein>
    <recommendedName>
        <fullName evidence="1">Integrase catalytic domain-containing protein</fullName>
    </recommendedName>
</protein>
<reference evidence="2" key="1">
    <citation type="journal article" date="2014" name="Front. Microbiol.">
        <title>High frequency of phylogenetically diverse reductive dehalogenase-homologous genes in deep subseafloor sedimentary metagenomes.</title>
        <authorList>
            <person name="Kawai M."/>
            <person name="Futagami T."/>
            <person name="Toyoda A."/>
            <person name="Takaki Y."/>
            <person name="Nishi S."/>
            <person name="Hori S."/>
            <person name="Arai W."/>
            <person name="Tsubouchi T."/>
            <person name="Morono Y."/>
            <person name="Uchiyama I."/>
            <person name="Ito T."/>
            <person name="Fujiyama A."/>
            <person name="Inagaki F."/>
            <person name="Takami H."/>
        </authorList>
    </citation>
    <scope>NUCLEOTIDE SEQUENCE</scope>
    <source>
        <strain evidence="2">Expedition CK06-06</strain>
    </source>
</reference>
<dbReference type="GO" id="GO:0015074">
    <property type="term" value="P:DNA integration"/>
    <property type="evidence" value="ECO:0007669"/>
    <property type="project" value="InterPro"/>
</dbReference>
<proteinExistence type="predicted"/>
<gene>
    <name evidence="2" type="ORF">S01H1_35681</name>
</gene>
<dbReference type="AlphaFoldDB" id="X0VPH2"/>
<dbReference type="PROSITE" id="PS50994">
    <property type="entry name" value="INTEGRASE"/>
    <property type="match status" value="1"/>
</dbReference>
<comment type="caution">
    <text evidence="2">The sequence shown here is derived from an EMBL/GenBank/DDBJ whole genome shotgun (WGS) entry which is preliminary data.</text>
</comment>
<name>X0VPH2_9ZZZZ</name>
<feature type="domain" description="Integrase catalytic" evidence="1">
    <location>
        <begin position="63"/>
        <end position="162"/>
    </location>
</feature>
<sequence length="162" mass="18722">MGKFVGFVEEILSADEQAPPKQRHTAMRIFERLKAEEYQGGYDAVRRYVAKRRKRKRETFIPLIHDPGQRLEADFGQIYVDFPEGRRAVSVLILVWSHSNYPFAIALPTQRTEAILEGMVQGFEHFGSVPREVWWDNPKTVATELLTGRERRLRPLEVSPAA</sequence>
<dbReference type="PANTHER" id="PTHR35004">
    <property type="entry name" value="TRANSPOSASE RV3428C-RELATED"/>
    <property type="match status" value="1"/>
</dbReference>
<evidence type="ECO:0000313" key="2">
    <source>
        <dbReference type="EMBL" id="GAG13022.1"/>
    </source>
</evidence>
<dbReference type="EMBL" id="BARS01022304">
    <property type="protein sequence ID" value="GAG13022.1"/>
    <property type="molecule type" value="Genomic_DNA"/>
</dbReference>
<dbReference type="PANTHER" id="PTHR35004:SF7">
    <property type="entry name" value="INTEGRASE PROTEIN"/>
    <property type="match status" value="1"/>
</dbReference>
<dbReference type="InterPro" id="IPR001584">
    <property type="entry name" value="Integrase_cat-core"/>
</dbReference>
<evidence type="ECO:0000259" key="1">
    <source>
        <dbReference type="PROSITE" id="PS50994"/>
    </source>
</evidence>
<organism evidence="2">
    <name type="scientific">marine sediment metagenome</name>
    <dbReference type="NCBI Taxonomy" id="412755"/>
    <lineage>
        <taxon>unclassified sequences</taxon>
        <taxon>metagenomes</taxon>
        <taxon>ecological metagenomes</taxon>
    </lineage>
</organism>